<dbReference type="AlphaFoldDB" id="A0A942I460"/>
<dbReference type="PROSITE" id="PS51819">
    <property type="entry name" value="VOC"/>
    <property type="match status" value="1"/>
</dbReference>
<dbReference type="Proteomes" id="UP000680348">
    <property type="component" value="Unassembled WGS sequence"/>
</dbReference>
<proteinExistence type="predicted"/>
<evidence type="ECO:0000313" key="2">
    <source>
        <dbReference type="EMBL" id="MBS3650959.1"/>
    </source>
</evidence>
<feature type="domain" description="VOC" evidence="1">
    <location>
        <begin position="4"/>
        <end position="123"/>
    </location>
</feature>
<dbReference type="SUPFAM" id="SSF54593">
    <property type="entry name" value="Glyoxalase/Bleomycin resistance protein/Dihydroxybiphenyl dioxygenase"/>
    <property type="match status" value="1"/>
</dbReference>
<dbReference type="Pfam" id="PF00903">
    <property type="entry name" value="Glyoxalase"/>
    <property type="match status" value="1"/>
</dbReference>
<dbReference type="EMBL" id="JAGWCR010000011">
    <property type="protein sequence ID" value="MBS3650959.1"/>
    <property type="molecule type" value="Genomic_DNA"/>
</dbReference>
<sequence>MRVTSYYPVIMTDAVEQTAAFYVRHFGFAPAFESDWYVHLTLKQDPAINLAILDGSHETIPASGRSRVSGLLINFEVEDVDAEHERLKAAGLPILLPLRDEAFGQRHFITADPNGVLIDVIKPIAPSAEFANSYAPDALPS</sequence>
<protein>
    <submittedName>
        <fullName evidence="2">VOC family protein</fullName>
    </submittedName>
</protein>
<dbReference type="InterPro" id="IPR037523">
    <property type="entry name" value="VOC_core"/>
</dbReference>
<dbReference type="InterPro" id="IPR004360">
    <property type="entry name" value="Glyas_Fos-R_dOase_dom"/>
</dbReference>
<keyword evidence="3" id="KW-1185">Reference proteome</keyword>
<dbReference type="CDD" id="cd08359">
    <property type="entry name" value="VOC_like"/>
    <property type="match status" value="1"/>
</dbReference>
<dbReference type="RefSeq" id="WP_188256512.1">
    <property type="nucleotide sequence ID" value="NZ_JABVCF010000011.1"/>
</dbReference>
<reference evidence="2" key="1">
    <citation type="submission" date="2021-04" db="EMBL/GenBank/DDBJ databases">
        <title>Pseudaminobacter soli sp. nov., isolated from paddy soil contaminated by heavy metals.</title>
        <authorList>
            <person name="Zhang K."/>
        </authorList>
    </citation>
    <scope>NUCLEOTIDE SEQUENCE</scope>
    <source>
        <strain evidence="2">19-2017</strain>
    </source>
</reference>
<dbReference type="InterPro" id="IPR029068">
    <property type="entry name" value="Glyas_Bleomycin-R_OHBP_Dase"/>
</dbReference>
<name>A0A942I460_9HYPH</name>
<evidence type="ECO:0000313" key="3">
    <source>
        <dbReference type="Proteomes" id="UP000680348"/>
    </source>
</evidence>
<accession>A0A942I460</accession>
<organism evidence="2 3">
    <name type="scientific">Pseudaminobacter soli</name>
    <name type="common">ex Zhang et al. 2022</name>
    <dbReference type="NCBI Taxonomy" id="2831468"/>
    <lineage>
        <taxon>Bacteria</taxon>
        <taxon>Pseudomonadati</taxon>
        <taxon>Pseudomonadota</taxon>
        <taxon>Alphaproteobacteria</taxon>
        <taxon>Hyphomicrobiales</taxon>
        <taxon>Phyllobacteriaceae</taxon>
        <taxon>Pseudaminobacter</taxon>
    </lineage>
</organism>
<dbReference type="Gene3D" id="3.30.720.120">
    <property type="match status" value="1"/>
</dbReference>
<evidence type="ECO:0000259" key="1">
    <source>
        <dbReference type="PROSITE" id="PS51819"/>
    </source>
</evidence>
<comment type="caution">
    <text evidence="2">The sequence shown here is derived from an EMBL/GenBank/DDBJ whole genome shotgun (WGS) entry which is preliminary data.</text>
</comment>
<dbReference type="Gene3D" id="3.30.720.110">
    <property type="match status" value="1"/>
</dbReference>
<gene>
    <name evidence="2" type="ORF">KEU06_20305</name>
</gene>